<feature type="region of interest" description="Disordered" evidence="1">
    <location>
        <begin position="644"/>
        <end position="688"/>
    </location>
</feature>
<dbReference type="AlphaFoldDB" id="A0A7J6MT53"/>
<dbReference type="InterPro" id="IPR000719">
    <property type="entry name" value="Prot_kinase_dom"/>
</dbReference>
<dbReference type="SMART" id="SM00220">
    <property type="entry name" value="S_TKc"/>
    <property type="match status" value="1"/>
</dbReference>
<dbReference type="InterPro" id="IPR045269">
    <property type="entry name" value="Atg1-like"/>
</dbReference>
<dbReference type="GO" id="GO:0005737">
    <property type="term" value="C:cytoplasm"/>
    <property type="evidence" value="ECO:0007669"/>
    <property type="project" value="TreeGrafter"/>
</dbReference>
<dbReference type="SUPFAM" id="SSF56112">
    <property type="entry name" value="Protein kinase-like (PK-like)"/>
    <property type="match status" value="1"/>
</dbReference>
<comment type="caution">
    <text evidence="3">The sequence shown here is derived from an EMBL/GenBank/DDBJ whole genome shotgun (WGS) entry which is preliminary data.</text>
</comment>
<dbReference type="Proteomes" id="UP000572268">
    <property type="component" value="Unassembled WGS sequence"/>
</dbReference>
<feature type="domain" description="Protein kinase" evidence="2">
    <location>
        <begin position="125"/>
        <end position="586"/>
    </location>
</feature>
<feature type="region of interest" description="Disordered" evidence="1">
    <location>
        <begin position="303"/>
        <end position="327"/>
    </location>
</feature>
<feature type="compositionally biased region" description="Polar residues" evidence="1">
    <location>
        <begin position="649"/>
        <end position="676"/>
    </location>
</feature>
<evidence type="ECO:0000259" key="2">
    <source>
        <dbReference type="PROSITE" id="PS50011"/>
    </source>
</evidence>
<evidence type="ECO:0000313" key="3">
    <source>
        <dbReference type="EMBL" id="KAF4674753.1"/>
    </source>
</evidence>
<proteinExistence type="predicted"/>
<sequence>MVGGPISLGAGDHGSEYRPHRQGRVCSTAADDGSLKYRDRPLEVPSPSTSSHDRIRSLLPHPRYAERSLTFEDLSWLEVEDRNFLITSVLNHPPRDRKVKEKYVNRDTVPYFVQRRRLLRRYVLGNSRSLVDDAEFGELFRTVKDLKSEGSHQCQSSEGLPIGRSTQDSGRKQIWLVERTQCDRPNMPMAPGTLMVCKCIDIEALFHDPVGGEEEGEEGGQGYSLDRHQGRPKHCIREDTLVEMFFSKLFTRFFGCPNFDRLIDVLHDSARVYFLFEFFEGGDLLDYMTARALQVQNRRRASVAESAPVDDLSGPVDDSVSAASPMSCPDGDATVRLTVDRQGLRKFFEEVTSPGKEKPDQPHQPRADEGAREEVVAIPSTPSKESKTEVQEETPPTVVRLNVKEVCIILASLTNALDLLHSLHLAHLDVSPEQVLVHISPHNGRVVSAALTDLAQCSTVNQLRTSSLRKSGKALYRAPEMYHQLPAVLAASRPPSLWLAGDMWSVGVVGLVMCLGGPLWASATADDEKYRHFLEHAGPDVFYYLSQVQHLPSELAALLAGLLQPQPQERLTISLCRMSEALSPEFMERHDVTADSEPHQLLQCSFDTGGGSQPHVGKRRMLFNAVIRSMVEVSMAIPLSPKMAHRTDTNNTATTVDSTRIESPSQLLPLDTNSAAASPLNEQAGVEK</sequence>
<protein>
    <recommendedName>
        <fullName evidence="2">Protein kinase domain-containing protein</fullName>
    </recommendedName>
</protein>
<accession>A0A7J6MT53</accession>
<feature type="region of interest" description="Disordered" evidence="1">
    <location>
        <begin position="349"/>
        <end position="373"/>
    </location>
</feature>
<dbReference type="PANTHER" id="PTHR24348:SF68">
    <property type="entry name" value="SERINE_THREONINE-PROTEIN KINASE ATG1C"/>
    <property type="match status" value="1"/>
</dbReference>
<dbReference type="GO" id="GO:0010506">
    <property type="term" value="P:regulation of autophagy"/>
    <property type="evidence" value="ECO:0007669"/>
    <property type="project" value="InterPro"/>
</dbReference>
<organism evidence="3 4">
    <name type="scientific">Perkinsus olseni</name>
    <name type="common">Perkinsus atlanticus</name>
    <dbReference type="NCBI Taxonomy" id="32597"/>
    <lineage>
        <taxon>Eukaryota</taxon>
        <taxon>Sar</taxon>
        <taxon>Alveolata</taxon>
        <taxon>Perkinsozoa</taxon>
        <taxon>Perkinsea</taxon>
        <taxon>Perkinsida</taxon>
        <taxon>Perkinsidae</taxon>
        <taxon>Perkinsus</taxon>
    </lineage>
</organism>
<dbReference type="Pfam" id="PF00069">
    <property type="entry name" value="Pkinase"/>
    <property type="match status" value="1"/>
</dbReference>
<dbReference type="GO" id="GO:0005524">
    <property type="term" value="F:ATP binding"/>
    <property type="evidence" value="ECO:0007669"/>
    <property type="project" value="InterPro"/>
</dbReference>
<dbReference type="PANTHER" id="PTHR24348">
    <property type="entry name" value="SERINE/THREONINE-PROTEIN KINASE UNC-51-RELATED"/>
    <property type="match status" value="1"/>
</dbReference>
<dbReference type="Gene3D" id="1.10.510.10">
    <property type="entry name" value="Transferase(Phosphotransferase) domain 1"/>
    <property type="match status" value="1"/>
</dbReference>
<dbReference type="GO" id="GO:0004674">
    <property type="term" value="F:protein serine/threonine kinase activity"/>
    <property type="evidence" value="ECO:0007669"/>
    <property type="project" value="InterPro"/>
</dbReference>
<evidence type="ECO:0000256" key="1">
    <source>
        <dbReference type="SAM" id="MobiDB-lite"/>
    </source>
</evidence>
<reference evidence="3 4" key="1">
    <citation type="submission" date="2020-04" db="EMBL/GenBank/DDBJ databases">
        <title>Perkinsus olseni comparative genomics.</title>
        <authorList>
            <person name="Bogema D.R."/>
        </authorList>
    </citation>
    <scope>NUCLEOTIDE SEQUENCE [LARGE SCALE GENOMIC DNA]</scope>
    <source>
        <strain evidence="3">ATCC PRA-31</strain>
    </source>
</reference>
<gene>
    <name evidence="3" type="ORF">FOL46_004013</name>
</gene>
<feature type="region of interest" description="Disordered" evidence="1">
    <location>
        <begin position="1"/>
        <end position="55"/>
    </location>
</feature>
<dbReference type="EMBL" id="JABANN010000025">
    <property type="protein sequence ID" value="KAF4674753.1"/>
    <property type="molecule type" value="Genomic_DNA"/>
</dbReference>
<evidence type="ECO:0000313" key="4">
    <source>
        <dbReference type="Proteomes" id="UP000572268"/>
    </source>
</evidence>
<dbReference type="InterPro" id="IPR011009">
    <property type="entry name" value="Kinase-like_dom_sf"/>
</dbReference>
<feature type="compositionally biased region" description="Basic and acidic residues" evidence="1">
    <location>
        <begin position="33"/>
        <end position="42"/>
    </location>
</feature>
<dbReference type="PROSITE" id="PS50011">
    <property type="entry name" value="PROTEIN_KINASE_DOM"/>
    <property type="match status" value="1"/>
</dbReference>
<name>A0A7J6MT53_PEROL</name>